<dbReference type="Proteomes" id="UP000053237">
    <property type="component" value="Unassembled WGS sequence"/>
</dbReference>
<comment type="caution">
    <text evidence="1">The sequence shown here is derived from an EMBL/GenBank/DDBJ whole genome shotgun (WGS) entry which is preliminary data.</text>
</comment>
<accession>A0A024GP64</accession>
<name>A0A024GP64_9STRA</name>
<proteinExistence type="predicted"/>
<dbReference type="AlphaFoldDB" id="A0A024GP64"/>
<gene>
    <name evidence="1" type="ORF">BN9_097290</name>
</gene>
<evidence type="ECO:0000313" key="2">
    <source>
        <dbReference type="Proteomes" id="UP000053237"/>
    </source>
</evidence>
<evidence type="ECO:0000313" key="1">
    <source>
        <dbReference type="EMBL" id="CCI48579.1"/>
    </source>
</evidence>
<dbReference type="EMBL" id="CAIX01000234">
    <property type="protein sequence ID" value="CCI48579.1"/>
    <property type="molecule type" value="Genomic_DNA"/>
</dbReference>
<organism evidence="1 2">
    <name type="scientific">Albugo candida</name>
    <dbReference type="NCBI Taxonomy" id="65357"/>
    <lineage>
        <taxon>Eukaryota</taxon>
        <taxon>Sar</taxon>
        <taxon>Stramenopiles</taxon>
        <taxon>Oomycota</taxon>
        <taxon>Peronosporomycetes</taxon>
        <taxon>Albuginales</taxon>
        <taxon>Albuginaceae</taxon>
        <taxon>Albugo</taxon>
    </lineage>
</organism>
<sequence>MIPFLVLALPPAEVLGLKEKVSYLDISDTKQHLRSQTSLSDKFRDFDTLTSSRVLAMDIEPTRLDIGYVNEDAYTIRLAAIHLLAHRDGESKIMLGLNALIKLNRFMKWDDIKELKAILSVKSGLSTGLTFDGLKFEISPRLTDPEREAVLKGLIFALDNLELVWPRDTAEQRNTL</sequence>
<dbReference type="InParanoid" id="A0A024GP64"/>
<reference evidence="1 2" key="1">
    <citation type="submission" date="2012-05" db="EMBL/GenBank/DDBJ databases">
        <title>Recombination and specialization in a pathogen metapopulation.</title>
        <authorList>
            <person name="Gardiner A."/>
            <person name="Kemen E."/>
            <person name="Schultz-Larsen T."/>
            <person name="MacLean D."/>
            <person name="Van Oosterhout C."/>
            <person name="Jones J.D.G."/>
        </authorList>
    </citation>
    <scope>NUCLEOTIDE SEQUENCE [LARGE SCALE GENOMIC DNA]</scope>
    <source>
        <strain evidence="1 2">Ac Nc2</strain>
    </source>
</reference>
<keyword evidence="2" id="KW-1185">Reference proteome</keyword>
<protein>
    <submittedName>
        <fullName evidence="1">Uncharacterized protein</fullName>
    </submittedName>
</protein>